<sequence>MDSITRWSPGDYLTDQAETGRPRFALVILNQPIVDVEGFTKLWNNASLRVCADGGANHLFTFRVDGDIPIPDCITGDLDSLESKVGNYYRSLGVPIVPDRSQYATDFTKSLNWIAKQERLHVPNEDIATASDDDDDDTNGESEVNDQATKNGGINDYPLDVVAYGATGGRVDQVFHAIDQLFQASQNLNRQGQNDNNEMNTSSSASSATSPSPPRTNSRGERRSLTLMSDESVTFLLEKGKNLIETPLRLFGKTCGLIPVAGRSVITTTGLEWDLNETETKFGGMVSTSNHLVKERVEVETTELLLFTMEIRKS</sequence>
<dbReference type="Proteomes" id="UP001365542">
    <property type="component" value="Unassembled WGS sequence"/>
</dbReference>
<keyword evidence="3 7" id="KW-0808">Transferase</keyword>
<evidence type="ECO:0000259" key="9">
    <source>
        <dbReference type="SMART" id="SM00983"/>
    </source>
</evidence>
<proteinExistence type="inferred from homology"/>
<evidence type="ECO:0000256" key="8">
    <source>
        <dbReference type="SAM" id="MobiDB-lite"/>
    </source>
</evidence>
<feature type="region of interest" description="Disordered" evidence="8">
    <location>
        <begin position="124"/>
        <end position="152"/>
    </location>
</feature>
<dbReference type="SMART" id="SM00983">
    <property type="entry name" value="TPK_B1_binding"/>
    <property type="match status" value="1"/>
</dbReference>
<dbReference type="Gene3D" id="3.40.50.10240">
    <property type="entry name" value="Thiamin pyrophosphokinase, catalytic domain"/>
    <property type="match status" value="1"/>
</dbReference>
<evidence type="ECO:0000256" key="6">
    <source>
        <dbReference type="ARBA" id="ARBA00022840"/>
    </source>
</evidence>
<evidence type="ECO:0000313" key="10">
    <source>
        <dbReference type="EMBL" id="KAK6537404.1"/>
    </source>
</evidence>
<name>A0AAV9X8A6_9PEZI</name>
<evidence type="ECO:0000256" key="4">
    <source>
        <dbReference type="ARBA" id="ARBA00022741"/>
    </source>
</evidence>
<dbReference type="SUPFAM" id="SSF63862">
    <property type="entry name" value="Thiamin pyrophosphokinase, substrate-binding domain"/>
    <property type="match status" value="1"/>
</dbReference>
<dbReference type="Pfam" id="PF04265">
    <property type="entry name" value="TPK_B1_binding"/>
    <property type="match status" value="1"/>
</dbReference>
<evidence type="ECO:0000256" key="1">
    <source>
        <dbReference type="ARBA" id="ARBA00005078"/>
    </source>
</evidence>
<dbReference type="GO" id="GO:0016301">
    <property type="term" value="F:kinase activity"/>
    <property type="evidence" value="ECO:0007669"/>
    <property type="project" value="UniProtKB-UniRule"/>
</dbReference>
<dbReference type="GO" id="GO:0005524">
    <property type="term" value="F:ATP binding"/>
    <property type="evidence" value="ECO:0007669"/>
    <property type="project" value="UniProtKB-UniRule"/>
</dbReference>
<evidence type="ECO:0000256" key="2">
    <source>
        <dbReference type="ARBA" id="ARBA00006785"/>
    </source>
</evidence>
<feature type="domain" description="Thiamin pyrophosphokinase thiamin-binding" evidence="9">
    <location>
        <begin position="240"/>
        <end position="305"/>
    </location>
</feature>
<dbReference type="PANTHER" id="PTHR13622">
    <property type="entry name" value="THIAMIN PYROPHOSPHOKINASE"/>
    <property type="match status" value="1"/>
</dbReference>
<evidence type="ECO:0000313" key="11">
    <source>
        <dbReference type="Proteomes" id="UP001365542"/>
    </source>
</evidence>
<keyword evidence="4 7" id="KW-0547">Nucleotide-binding</keyword>
<evidence type="ECO:0000256" key="7">
    <source>
        <dbReference type="PIRNR" id="PIRNR031057"/>
    </source>
</evidence>
<dbReference type="Gene3D" id="2.60.120.320">
    <property type="entry name" value="Thiamin pyrophosphokinase, thiamin-binding domain"/>
    <property type="match status" value="1"/>
</dbReference>
<accession>A0AAV9X8A6</accession>
<feature type="compositionally biased region" description="Low complexity" evidence="8">
    <location>
        <begin position="200"/>
        <end position="210"/>
    </location>
</feature>
<dbReference type="EMBL" id="JAVHJO010000009">
    <property type="protein sequence ID" value="KAK6537404.1"/>
    <property type="molecule type" value="Genomic_DNA"/>
</dbReference>
<dbReference type="GO" id="GO:0030975">
    <property type="term" value="F:thiamine binding"/>
    <property type="evidence" value="ECO:0007669"/>
    <property type="project" value="UniProtKB-UniRule"/>
</dbReference>
<dbReference type="GO" id="GO:0009229">
    <property type="term" value="P:thiamine diphosphate biosynthetic process"/>
    <property type="evidence" value="ECO:0007669"/>
    <property type="project" value="UniProtKB-UniRule"/>
</dbReference>
<dbReference type="InterPro" id="IPR036371">
    <property type="entry name" value="TPK_B1-bd_sf"/>
</dbReference>
<keyword evidence="5 7" id="KW-0418">Kinase</keyword>
<feature type="compositionally biased region" description="Polar residues" evidence="8">
    <location>
        <begin position="190"/>
        <end position="199"/>
    </location>
</feature>
<feature type="region of interest" description="Disordered" evidence="8">
    <location>
        <begin position="190"/>
        <end position="224"/>
    </location>
</feature>
<dbReference type="AlphaFoldDB" id="A0AAV9X8A6"/>
<dbReference type="SUPFAM" id="SSF63999">
    <property type="entry name" value="Thiamin pyrophosphokinase, catalytic domain"/>
    <property type="match status" value="1"/>
</dbReference>
<dbReference type="InterPro" id="IPR016966">
    <property type="entry name" value="Thiamin_pyrophosphokinase_euk"/>
</dbReference>
<gene>
    <name evidence="10" type="ORF">TWF694_011591</name>
</gene>
<dbReference type="GO" id="GO:0004788">
    <property type="term" value="F:thiamine diphosphokinase activity"/>
    <property type="evidence" value="ECO:0007669"/>
    <property type="project" value="UniProtKB-UniRule"/>
</dbReference>
<dbReference type="PANTHER" id="PTHR13622:SF8">
    <property type="entry name" value="THIAMIN PYROPHOSPHOKINASE 1"/>
    <property type="match status" value="1"/>
</dbReference>
<dbReference type="GO" id="GO:0006772">
    <property type="term" value="P:thiamine metabolic process"/>
    <property type="evidence" value="ECO:0007669"/>
    <property type="project" value="InterPro"/>
</dbReference>
<comment type="catalytic activity">
    <reaction evidence="7">
        <text>thiamine + ATP = thiamine diphosphate + AMP + H(+)</text>
        <dbReference type="Rhea" id="RHEA:11576"/>
        <dbReference type="ChEBI" id="CHEBI:15378"/>
        <dbReference type="ChEBI" id="CHEBI:18385"/>
        <dbReference type="ChEBI" id="CHEBI:30616"/>
        <dbReference type="ChEBI" id="CHEBI:58937"/>
        <dbReference type="ChEBI" id="CHEBI:456215"/>
    </reaction>
</comment>
<feature type="compositionally biased region" description="Acidic residues" evidence="8">
    <location>
        <begin position="131"/>
        <end position="144"/>
    </location>
</feature>
<comment type="similarity">
    <text evidence="2 7">Belongs to the thiamine pyrophosphokinase family.</text>
</comment>
<comment type="pathway">
    <text evidence="1 7">Cofactor biosynthesis; thiamine diphosphate biosynthesis; thiamine diphosphate from thiamine: step 1/1.</text>
</comment>
<organism evidence="10 11">
    <name type="scientific">Orbilia ellipsospora</name>
    <dbReference type="NCBI Taxonomy" id="2528407"/>
    <lineage>
        <taxon>Eukaryota</taxon>
        <taxon>Fungi</taxon>
        <taxon>Dikarya</taxon>
        <taxon>Ascomycota</taxon>
        <taxon>Pezizomycotina</taxon>
        <taxon>Orbiliomycetes</taxon>
        <taxon>Orbiliales</taxon>
        <taxon>Orbiliaceae</taxon>
        <taxon>Orbilia</taxon>
    </lineage>
</organism>
<dbReference type="InterPro" id="IPR007371">
    <property type="entry name" value="TPK_catalytic"/>
</dbReference>
<dbReference type="InterPro" id="IPR007373">
    <property type="entry name" value="Thiamin_PyroPKinase_B1-bd"/>
</dbReference>
<dbReference type="Pfam" id="PF04263">
    <property type="entry name" value="TPK_catalytic"/>
    <property type="match status" value="1"/>
</dbReference>
<keyword evidence="11" id="KW-1185">Reference proteome</keyword>
<dbReference type="FunFam" id="2.60.120.320:FF:000001">
    <property type="entry name" value="Thiamine pyrophosphokinase"/>
    <property type="match status" value="1"/>
</dbReference>
<dbReference type="InterPro" id="IPR036759">
    <property type="entry name" value="TPK_catalytic_sf"/>
</dbReference>
<dbReference type="InterPro" id="IPR006282">
    <property type="entry name" value="Thi_PPkinase"/>
</dbReference>
<protein>
    <recommendedName>
        <fullName evidence="7">Thiamine pyrophosphokinase</fullName>
        <ecNumber evidence="7">2.7.6.2</ecNumber>
    </recommendedName>
</protein>
<evidence type="ECO:0000256" key="3">
    <source>
        <dbReference type="ARBA" id="ARBA00022679"/>
    </source>
</evidence>
<comment type="caution">
    <text evidence="10">The sequence shown here is derived from an EMBL/GenBank/DDBJ whole genome shotgun (WGS) entry which is preliminary data.</text>
</comment>
<keyword evidence="6 7" id="KW-0067">ATP-binding</keyword>
<evidence type="ECO:0000256" key="5">
    <source>
        <dbReference type="ARBA" id="ARBA00022777"/>
    </source>
</evidence>
<dbReference type="CDD" id="cd07995">
    <property type="entry name" value="TPK"/>
    <property type="match status" value="1"/>
</dbReference>
<dbReference type="EC" id="2.7.6.2" evidence="7"/>
<reference evidence="10 11" key="1">
    <citation type="submission" date="2019-10" db="EMBL/GenBank/DDBJ databases">
        <authorList>
            <person name="Palmer J.M."/>
        </authorList>
    </citation>
    <scope>NUCLEOTIDE SEQUENCE [LARGE SCALE GENOMIC DNA]</scope>
    <source>
        <strain evidence="10 11">TWF694</strain>
    </source>
</reference>
<dbReference type="PIRSF" id="PIRSF031057">
    <property type="entry name" value="Thiamin_pyrophosphokinase"/>
    <property type="match status" value="1"/>
</dbReference>